<keyword evidence="6" id="KW-0325">Glycoprotein</keyword>
<dbReference type="GO" id="GO:0045493">
    <property type="term" value="P:xylan catabolic process"/>
    <property type="evidence" value="ECO:0007669"/>
    <property type="project" value="UniProtKB-UniRule"/>
</dbReference>
<dbReference type="GO" id="GO:0052689">
    <property type="term" value="F:carboxylic ester hydrolase activity"/>
    <property type="evidence" value="ECO:0007669"/>
    <property type="project" value="UniProtKB-KW"/>
</dbReference>
<dbReference type="SUPFAM" id="SSF53474">
    <property type="entry name" value="alpha/beta-Hydrolases"/>
    <property type="match status" value="2"/>
</dbReference>
<feature type="chain" id="PRO_5029034296" description="Carboxylic ester hydrolase" evidence="9">
    <location>
        <begin position="20"/>
        <end position="294"/>
    </location>
</feature>
<dbReference type="RefSeq" id="XP_003662448.1">
    <property type="nucleotide sequence ID" value="XM_003662400.1"/>
</dbReference>
<dbReference type="EMBL" id="CP003003">
    <property type="protein sequence ID" value="AEO57203.1"/>
    <property type="molecule type" value="Genomic_DNA"/>
</dbReference>
<organism evidence="10 11">
    <name type="scientific">Thermothelomyces thermophilus (strain ATCC 42464 / BCRC 31852 / DSM 1799)</name>
    <name type="common">Sporotrichum thermophile</name>
    <dbReference type="NCBI Taxonomy" id="573729"/>
    <lineage>
        <taxon>Eukaryota</taxon>
        <taxon>Fungi</taxon>
        <taxon>Dikarya</taxon>
        <taxon>Ascomycota</taxon>
        <taxon>Pezizomycotina</taxon>
        <taxon>Sordariomycetes</taxon>
        <taxon>Sordariomycetidae</taxon>
        <taxon>Sordariales</taxon>
        <taxon>Chaetomiaceae</taxon>
        <taxon>Thermothelomyces</taxon>
    </lineage>
</organism>
<keyword evidence="8 9" id="KW-0624">Polysaccharide degradation</keyword>
<evidence type="ECO:0000313" key="11">
    <source>
        <dbReference type="Proteomes" id="UP000007322"/>
    </source>
</evidence>
<evidence type="ECO:0000256" key="6">
    <source>
        <dbReference type="ARBA" id="ARBA00023180"/>
    </source>
</evidence>
<gene>
    <name evidence="10" type="ORF">MYCTH_78090</name>
</gene>
<comment type="similarity">
    <text evidence="9">Belongs to the carbohydrate esterase 1 (CE1) family.</text>
</comment>
<dbReference type="PANTHER" id="PTHR43037">
    <property type="entry name" value="UNNAMED PRODUCT-RELATED"/>
    <property type="match status" value="1"/>
</dbReference>
<evidence type="ECO:0000313" key="10">
    <source>
        <dbReference type="EMBL" id="AEO57203.1"/>
    </source>
</evidence>
<dbReference type="OMA" id="VMLKFFG"/>
<proteinExistence type="inferred from homology"/>
<dbReference type="KEGG" id="mtm:MYCTH_78090"/>
<evidence type="ECO:0000256" key="4">
    <source>
        <dbReference type="ARBA" id="ARBA00022729"/>
    </source>
</evidence>
<keyword evidence="2 9" id="KW-0719">Serine esterase</keyword>
<dbReference type="InterPro" id="IPR010126">
    <property type="entry name" value="Esterase_phb"/>
</dbReference>
<keyword evidence="3 9" id="KW-0964">Secreted</keyword>
<evidence type="ECO:0000256" key="9">
    <source>
        <dbReference type="RuleBase" id="RU367147"/>
    </source>
</evidence>
<evidence type="ECO:0000256" key="7">
    <source>
        <dbReference type="ARBA" id="ARBA00023277"/>
    </source>
</evidence>
<reference evidence="10 11" key="1">
    <citation type="journal article" date="2011" name="Nat. Biotechnol.">
        <title>Comparative genomic analysis of the thermophilic biomass-degrading fungi Myceliophthora thermophila and Thielavia terrestris.</title>
        <authorList>
            <person name="Berka R.M."/>
            <person name="Grigoriev I.V."/>
            <person name="Otillar R."/>
            <person name="Salamov A."/>
            <person name="Grimwood J."/>
            <person name="Reid I."/>
            <person name="Ishmael N."/>
            <person name="John T."/>
            <person name="Darmond C."/>
            <person name="Moisan M.-C."/>
            <person name="Henrissat B."/>
            <person name="Coutinho P.M."/>
            <person name="Lombard V."/>
            <person name="Natvig D.O."/>
            <person name="Lindquist E."/>
            <person name="Schmutz J."/>
            <person name="Lucas S."/>
            <person name="Harris P."/>
            <person name="Powlowski J."/>
            <person name="Bellemare A."/>
            <person name="Taylor D."/>
            <person name="Butler G."/>
            <person name="de Vries R.P."/>
            <person name="Allijn I.E."/>
            <person name="van den Brink J."/>
            <person name="Ushinsky S."/>
            <person name="Storms R."/>
            <person name="Powell A.J."/>
            <person name="Paulsen I.T."/>
            <person name="Elbourne L.D.H."/>
            <person name="Baker S.E."/>
            <person name="Magnuson J."/>
            <person name="LaBoissiere S."/>
            <person name="Clutterbuck A.J."/>
            <person name="Martinez D."/>
            <person name="Wogulis M."/>
            <person name="de Leon A.L."/>
            <person name="Rey M.W."/>
            <person name="Tsang A."/>
        </authorList>
    </citation>
    <scope>NUCLEOTIDE SEQUENCE [LARGE SCALE GENOMIC DNA]</scope>
    <source>
        <strain evidence="11">ATCC 42464 / BCRC 31852 / DSM 1799</strain>
    </source>
</reference>
<dbReference type="AlphaFoldDB" id="G2Q8Y8"/>
<keyword evidence="7 9" id="KW-0119">Carbohydrate metabolism</keyword>
<dbReference type="InParanoid" id="G2Q8Y8"/>
<evidence type="ECO:0000256" key="2">
    <source>
        <dbReference type="ARBA" id="ARBA00022487"/>
    </source>
</evidence>
<sequence>MRLLRSLTKMAAMAGLAAGASLQPVTNFGDNPTGLQMYVYVPDKVAVLPAIIVALHPCGGSAQGWYSQTRLPSYADQLGFILIYAGTTKMSNCWDVQNPASLTHNGGGDAGGIVSMVKYALKQYNGDASRVYVMGGSSGAMMTNVLAGSYPDVFEAGAAFSGVAHACFLGADSATPFSPNQTCAQGRIQRSAREWGDLVRNSFPAYDGRRPRMQIFHGNADFLVRPECAHQALAQWADVLGLQLTQTNKGVPSAEYTQEVYGDGTQLQGFFGDGVGHIAPVNEPVMLRFFGLMN</sequence>
<dbReference type="Proteomes" id="UP000007322">
    <property type="component" value="Chromosome 2"/>
</dbReference>
<dbReference type="eggNOG" id="ENOG502QTDU">
    <property type="taxonomic scope" value="Eukaryota"/>
</dbReference>
<dbReference type="Gene3D" id="3.40.50.1820">
    <property type="entry name" value="alpha/beta hydrolase"/>
    <property type="match status" value="1"/>
</dbReference>
<keyword evidence="4 9" id="KW-0732">Signal</keyword>
<evidence type="ECO:0000256" key="8">
    <source>
        <dbReference type="ARBA" id="ARBA00023326"/>
    </source>
</evidence>
<dbReference type="Pfam" id="PF10503">
    <property type="entry name" value="Esterase_PHB"/>
    <property type="match status" value="1"/>
</dbReference>
<evidence type="ECO:0000256" key="1">
    <source>
        <dbReference type="ARBA" id="ARBA00004613"/>
    </source>
</evidence>
<evidence type="ECO:0000256" key="5">
    <source>
        <dbReference type="ARBA" id="ARBA00022801"/>
    </source>
</evidence>
<keyword evidence="11" id="KW-1185">Reference proteome</keyword>
<comment type="subcellular location">
    <subcellularLocation>
        <location evidence="1 9">Secreted</location>
    </subcellularLocation>
</comment>
<protein>
    <recommendedName>
        <fullName evidence="9">Carboxylic ester hydrolase</fullName>
        <ecNumber evidence="9">3.1.1.-</ecNumber>
    </recommendedName>
</protein>
<dbReference type="InterPro" id="IPR050955">
    <property type="entry name" value="Plant_Biomass_Hydrol_Est"/>
</dbReference>
<feature type="signal peptide" evidence="9">
    <location>
        <begin position="1"/>
        <end position="19"/>
    </location>
</feature>
<keyword evidence="5 9" id="KW-0378">Hydrolase</keyword>
<name>G2Q8Y8_THET4</name>
<dbReference type="InterPro" id="IPR029058">
    <property type="entry name" value="AB_hydrolase_fold"/>
</dbReference>
<dbReference type="SMR" id="G2Q8Y8"/>
<dbReference type="PANTHER" id="PTHR43037:SF3">
    <property type="entry name" value="FERULOYL ESTERASE B"/>
    <property type="match status" value="1"/>
</dbReference>
<comment type="function">
    <text evidence="9">Esterase involved in the hydrolysis of xylan, a major structural heterogeneous polysaccharide found in plant biomass representing the second most abundant polysaccharide in the biosphere, after cellulose.</text>
</comment>
<dbReference type="VEuPathDB" id="FungiDB:MYCTH_78090"/>
<dbReference type="OrthoDB" id="2425929at2759"/>
<dbReference type="GO" id="GO:0005576">
    <property type="term" value="C:extracellular region"/>
    <property type="evidence" value="ECO:0007669"/>
    <property type="project" value="UniProtKB-SubCell"/>
</dbReference>
<accession>G2Q8Y8</accession>
<dbReference type="EC" id="3.1.1.-" evidence="9"/>
<dbReference type="NCBIfam" id="TIGR01840">
    <property type="entry name" value="esterase_phb"/>
    <property type="match status" value="1"/>
</dbReference>
<dbReference type="HOGENOM" id="CLU_027551_1_1_1"/>
<evidence type="ECO:0000256" key="3">
    <source>
        <dbReference type="ARBA" id="ARBA00022525"/>
    </source>
</evidence>
<dbReference type="GeneID" id="11512431"/>